<gene>
    <name evidence="1" type="ORF">BHM03_00043064</name>
</gene>
<feature type="non-terminal residue" evidence="1">
    <location>
        <position position="1"/>
    </location>
</feature>
<sequence length="70" mass="7712">DYFLGRLGHTNREVRLGLLRSRVIGHALDVGTLPRSRAGGTVHDVSADLRDLERLVWLGMSMSSPEILGD</sequence>
<proteinExistence type="predicted"/>
<name>A0A445MKP3_ENSVE</name>
<dbReference type="Proteomes" id="UP000290560">
    <property type="component" value="Unassembled WGS sequence"/>
</dbReference>
<organism evidence="1">
    <name type="scientific">Ensete ventricosum</name>
    <name type="common">Abyssinian banana</name>
    <name type="synonym">Musa ensete</name>
    <dbReference type="NCBI Taxonomy" id="4639"/>
    <lineage>
        <taxon>Eukaryota</taxon>
        <taxon>Viridiplantae</taxon>
        <taxon>Streptophyta</taxon>
        <taxon>Embryophyta</taxon>
        <taxon>Tracheophyta</taxon>
        <taxon>Spermatophyta</taxon>
        <taxon>Magnoliopsida</taxon>
        <taxon>Liliopsida</taxon>
        <taxon>Zingiberales</taxon>
        <taxon>Musaceae</taxon>
        <taxon>Ensete</taxon>
    </lineage>
</organism>
<evidence type="ECO:0000313" key="1">
    <source>
        <dbReference type="EMBL" id="RZR74778.1"/>
    </source>
</evidence>
<dbReference type="EMBL" id="KV876385">
    <property type="protein sequence ID" value="RZR74778.1"/>
    <property type="molecule type" value="Genomic_DNA"/>
</dbReference>
<dbReference type="AlphaFoldDB" id="A0A445MKP3"/>
<accession>A0A445MKP3</accession>
<protein>
    <submittedName>
        <fullName evidence="1">Uncharacterized protein</fullName>
    </submittedName>
</protein>
<reference evidence="1" key="1">
    <citation type="journal article" date="2018" name="Data Brief">
        <title>Genome sequence data from 17 accessions of Ensete ventricosum, a staple food crop for millions in Ethiopia.</title>
        <authorList>
            <person name="Yemataw Z."/>
            <person name="Muzemil S."/>
            <person name="Ambachew D."/>
            <person name="Tripathi L."/>
            <person name="Tesfaye K."/>
            <person name="Chala A."/>
            <person name="Farbos A."/>
            <person name="O'Neill P."/>
            <person name="Moore K."/>
            <person name="Grant M."/>
            <person name="Studholme D.J."/>
        </authorList>
    </citation>
    <scope>NUCLEOTIDE SEQUENCE [LARGE SCALE GENOMIC DNA]</scope>
    <source>
        <tissue evidence="1">Leaf</tissue>
    </source>
</reference>